<evidence type="ECO:0000256" key="5">
    <source>
        <dbReference type="ARBA" id="ARBA00034923"/>
    </source>
</evidence>
<dbReference type="SUPFAM" id="SSF52540">
    <property type="entry name" value="P-loop containing nucleoside triphosphate hydrolases"/>
    <property type="match status" value="1"/>
</dbReference>
<dbReference type="PROSITE" id="PS51198">
    <property type="entry name" value="UVRD_HELICASE_ATP_BIND"/>
    <property type="match status" value="1"/>
</dbReference>
<dbReference type="InterPro" id="IPR027785">
    <property type="entry name" value="UvrD-like_helicase_C"/>
</dbReference>
<comment type="caution">
    <text evidence="8">The sequence shown here is derived from an EMBL/GenBank/DDBJ whole genome shotgun (WGS) entry which is preliminary data.</text>
</comment>
<dbReference type="PANTHER" id="PTHR11070:SF2">
    <property type="entry name" value="ATP-DEPENDENT DNA HELICASE SRS2"/>
    <property type="match status" value="1"/>
</dbReference>
<reference evidence="8 9" key="1">
    <citation type="submission" date="2023-07" db="EMBL/GenBank/DDBJ databases">
        <title>Genomic Encyclopedia of Type Strains, Phase IV (KMG-IV): sequencing the most valuable type-strain genomes for metagenomic binning, comparative biology and taxonomic classification.</title>
        <authorList>
            <person name="Goeker M."/>
        </authorList>
    </citation>
    <scope>NUCLEOTIDE SEQUENCE [LARGE SCALE GENOMIC DNA]</scope>
    <source>
        <strain evidence="8 9">DSM 19619</strain>
    </source>
</reference>
<name>A0ABU0J719_9HYPH</name>
<dbReference type="GO" id="GO:0016787">
    <property type="term" value="F:hydrolase activity"/>
    <property type="evidence" value="ECO:0007669"/>
    <property type="project" value="UniProtKB-KW"/>
</dbReference>
<dbReference type="InterPro" id="IPR027417">
    <property type="entry name" value="P-loop_NTPase"/>
</dbReference>
<evidence type="ECO:0000256" key="3">
    <source>
        <dbReference type="ARBA" id="ARBA00022806"/>
    </source>
</evidence>
<dbReference type="Pfam" id="PF00580">
    <property type="entry name" value="UvrD-helicase"/>
    <property type="match status" value="2"/>
</dbReference>
<evidence type="ECO:0000313" key="8">
    <source>
        <dbReference type="EMBL" id="MDQ0470061.1"/>
    </source>
</evidence>
<keyword evidence="2 6" id="KW-0378">Hydrolase</keyword>
<evidence type="ECO:0000259" key="7">
    <source>
        <dbReference type="PROSITE" id="PS51198"/>
    </source>
</evidence>
<evidence type="ECO:0000256" key="1">
    <source>
        <dbReference type="ARBA" id="ARBA00022741"/>
    </source>
</evidence>
<dbReference type="Pfam" id="PF13538">
    <property type="entry name" value="UvrD_C_2"/>
    <property type="match status" value="1"/>
</dbReference>
<dbReference type="Proteomes" id="UP001242480">
    <property type="component" value="Unassembled WGS sequence"/>
</dbReference>
<keyword evidence="1 6" id="KW-0547">Nucleotide-binding</keyword>
<evidence type="ECO:0000256" key="6">
    <source>
        <dbReference type="PROSITE-ProRule" id="PRU00560"/>
    </source>
</evidence>
<dbReference type="InterPro" id="IPR000212">
    <property type="entry name" value="DNA_helicase_UvrD/REP"/>
</dbReference>
<dbReference type="InterPro" id="IPR014016">
    <property type="entry name" value="UvrD-like_ATP-bd"/>
</dbReference>
<sequence length="568" mass="62296">MALQLCDQRRRLLGTDGNILVRGGAGSGKTTIALAKACADLTAGKLGTTGKALFLSFARATVARVAEQATATIPREQMSRIEINTYHGFAWTILKSHAYLLSARQGVSLLLPAQARDRLAGLDGDARKARQRQLFDDEGLVAFDLFPSLTTELLQSIPVLARAYGGAYPLIIVDEFQDTNAEEWTMISQLGQHSTLIALGDPKQRIYDFKGADPRRFDEFIATFRPTQFDFLGENRRSPGTDITLFADAVIDGVYRPEPYTGVTISAYPGQSLRPLKQEVLRIVNRLRRGQDWSLAILVPANVLAVSVFDYMARADHGLPSYPVEILVAAEGPMLAGALIALFLEPPADNQPLGAHVLDALATFELGRIETASGGAITKANRLRTLARAVRARGDDGFGRRGIGPDVQRLLADIAAIVLTGDPMADWRAVRAAMAASPRDEIQAVAREARHMRLLRRGAQIEARLAEAWRTHGAYRNARELLHAAVVEDQFAATTRPHRGVTVMTIHKAKGKEFDEVIVFEGLYQRYFQPRGADAERSARYNLHVAATRARTAVTIMTPSRDPCRLLS</sequence>
<dbReference type="GO" id="GO:0003678">
    <property type="term" value="F:DNA helicase activity"/>
    <property type="evidence" value="ECO:0007669"/>
    <property type="project" value="UniProtKB-EC"/>
</dbReference>
<evidence type="ECO:0000256" key="2">
    <source>
        <dbReference type="ARBA" id="ARBA00022801"/>
    </source>
</evidence>
<keyword evidence="4 6" id="KW-0067">ATP-binding</keyword>
<gene>
    <name evidence="8" type="ORF">QO011_003077</name>
</gene>
<dbReference type="Gene3D" id="3.40.50.300">
    <property type="entry name" value="P-loop containing nucleotide triphosphate hydrolases"/>
    <property type="match status" value="2"/>
</dbReference>
<dbReference type="RefSeq" id="WP_307273511.1">
    <property type="nucleotide sequence ID" value="NZ_JAUSVX010000005.1"/>
</dbReference>
<dbReference type="PANTHER" id="PTHR11070">
    <property type="entry name" value="UVRD / RECB / PCRA DNA HELICASE FAMILY MEMBER"/>
    <property type="match status" value="1"/>
</dbReference>
<feature type="binding site" evidence="6">
    <location>
        <begin position="23"/>
        <end position="30"/>
    </location>
    <ligand>
        <name>ATP</name>
        <dbReference type="ChEBI" id="CHEBI:30616"/>
    </ligand>
</feature>
<organism evidence="8 9">
    <name type="scientific">Labrys wisconsinensis</name>
    <dbReference type="NCBI Taxonomy" id="425677"/>
    <lineage>
        <taxon>Bacteria</taxon>
        <taxon>Pseudomonadati</taxon>
        <taxon>Pseudomonadota</taxon>
        <taxon>Alphaproteobacteria</taxon>
        <taxon>Hyphomicrobiales</taxon>
        <taxon>Xanthobacteraceae</taxon>
        <taxon>Labrys</taxon>
    </lineage>
</organism>
<proteinExistence type="predicted"/>
<evidence type="ECO:0000313" key="9">
    <source>
        <dbReference type="Proteomes" id="UP001242480"/>
    </source>
</evidence>
<feature type="domain" description="UvrD-like helicase ATP-binding" evidence="7">
    <location>
        <begin position="2"/>
        <end position="239"/>
    </location>
</feature>
<keyword evidence="3 6" id="KW-0347">Helicase</keyword>
<dbReference type="EMBL" id="JAUSVX010000005">
    <property type="protein sequence ID" value="MDQ0470061.1"/>
    <property type="molecule type" value="Genomic_DNA"/>
</dbReference>
<evidence type="ECO:0000256" key="4">
    <source>
        <dbReference type="ARBA" id="ARBA00022840"/>
    </source>
</evidence>
<accession>A0ABU0J719</accession>
<keyword evidence="9" id="KW-1185">Reference proteome</keyword>
<protein>
    <recommendedName>
        <fullName evidence="5">DNA 3'-5' helicase II</fullName>
    </recommendedName>
</protein>